<dbReference type="RefSeq" id="WP_062253072.1">
    <property type="nucleotide sequence ID" value="NZ_CP014229.1"/>
</dbReference>
<dbReference type="EMBL" id="CP014229">
    <property type="protein sequence ID" value="AMD90481.1"/>
    <property type="molecule type" value="Genomic_DNA"/>
</dbReference>
<evidence type="ECO:0000313" key="2">
    <source>
        <dbReference type="Proteomes" id="UP000069241"/>
    </source>
</evidence>
<dbReference type="KEGG" id="dfi:AXF13_10330"/>
<reference evidence="2" key="1">
    <citation type="submission" date="2016-02" db="EMBL/GenBank/DDBJ databases">
        <authorList>
            <person name="Holder M.E."/>
            <person name="Ajami N.J."/>
            <person name="Petrosino J.F."/>
        </authorList>
    </citation>
    <scope>NUCLEOTIDE SEQUENCE [LARGE SCALE GENOMIC DNA]</scope>
    <source>
        <strain evidence="2">CCUG 45958</strain>
    </source>
</reference>
<gene>
    <name evidence="1" type="ORF">AXF13_10330</name>
</gene>
<sequence>MQKNDTIALQRRMRMLAFAVHSQLLESEPLSKAEAARLERMVRDGLAPDEGIAVLKKTLGIADAQVCGRA</sequence>
<dbReference type="Proteomes" id="UP000069241">
    <property type="component" value="Chromosome"/>
</dbReference>
<dbReference type="STRING" id="44742.AXF13_10330"/>
<keyword evidence="2" id="KW-1185">Reference proteome</keyword>
<proteinExistence type="predicted"/>
<protein>
    <submittedName>
        <fullName evidence="1">Uncharacterized protein</fullName>
    </submittedName>
</protein>
<name>A0A109W4I7_9BACT</name>
<organism evidence="1 2">
    <name type="scientific">Desulfovibrio fairfieldensis</name>
    <dbReference type="NCBI Taxonomy" id="44742"/>
    <lineage>
        <taxon>Bacteria</taxon>
        <taxon>Pseudomonadati</taxon>
        <taxon>Thermodesulfobacteriota</taxon>
        <taxon>Desulfovibrionia</taxon>
        <taxon>Desulfovibrionales</taxon>
        <taxon>Desulfovibrionaceae</taxon>
        <taxon>Desulfovibrio</taxon>
    </lineage>
</organism>
<evidence type="ECO:0000313" key="1">
    <source>
        <dbReference type="EMBL" id="AMD90481.1"/>
    </source>
</evidence>
<dbReference type="AlphaFoldDB" id="A0A109W4I7"/>
<accession>A0A109W4I7</accession>